<organism evidence="1 2">
    <name type="scientific">Trichinella britovi</name>
    <name type="common">Parasitic roundworm</name>
    <dbReference type="NCBI Taxonomy" id="45882"/>
    <lineage>
        <taxon>Eukaryota</taxon>
        <taxon>Metazoa</taxon>
        <taxon>Ecdysozoa</taxon>
        <taxon>Nematoda</taxon>
        <taxon>Enoplea</taxon>
        <taxon>Dorylaimia</taxon>
        <taxon>Trichinellida</taxon>
        <taxon>Trichinellidae</taxon>
        <taxon>Trichinella</taxon>
    </lineage>
</organism>
<keyword evidence="2" id="KW-1185">Reference proteome</keyword>
<sequence>MPQEENKKAPNKPTFWHSAIRQRSGIFKTCWPELKLVTGSPLPSQNQGAVERLNGVVQEKLAIWMREKNAKGGQWD</sequence>
<gene>
    <name evidence="1" type="ORF">T03_9004</name>
</gene>
<dbReference type="EMBL" id="JYDI01000172">
    <property type="protein sequence ID" value="KRY49554.1"/>
    <property type="molecule type" value="Genomic_DNA"/>
</dbReference>
<name>A0A0V1CK56_TRIBR</name>
<dbReference type="OrthoDB" id="10470188at2759"/>
<evidence type="ECO:0008006" key="3">
    <source>
        <dbReference type="Google" id="ProtNLM"/>
    </source>
</evidence>
<accession>A0A0V1CK56</accession>
<dbReference type="AlphaFoldDB" id="A0A0V1CK56"/>
<evidence type="ECO:0000313" key="2">
    <source>
        <dbReference type="Proteomes" id="UP000054653"/>
    </source>
</evidence>
<comment type="caution">
    <text evidence="1">The sequence shown here is derived from an EMBL/GenBank/DDBJ whole genome shotgun (WGS) entry which is preliminary data.</text>
</comment>
<evidence type="ECO:0000313" key="1">
    <source>
        <dbReference type="EMBL" id="KRY49554.1"/>
    </source>
</evidence>
<proteinExistence type="predicted"/>
<protein>
    <recommendedName>
        <fullName evidence="3">Integrase catalytic domain-containing protein</fullName>
    </recommendedName>
</protein>
<dbReference type="Proteomes" id="UP000054653">
    <property type="component" value="Unassembled WGS sequence"/>
</dbReference>
<reference evidence="1 2" key="1">
    <citation type="submission" date="2015-01" db="EMBL/GenBank/DDBJ databases">
        <title>Evolution of Trichinella species and genotypes.</title>
        <authorList>
            <person name="Korhonen P.K."/>
            <person name="Edoardo P."/>
            <person name="Giuseppe L.R."/>
            <person name="Gasser R.B."/>
        </authorList>
    </citation>
    <scope>NUCLEOTIDE SEQUENCE [LARGE SCALE GENOMIC DNA]</scope>
    <source>
        <strain evidence="1">ISS120</strain>
    </source>
</reference>